<dbReference type="GO" id="GO:0035312">
    <property type="term" value="F:5'-3' DNA exonuclease activity"/>
    <property type="evidence" value="ECO:0007669"/>
    <property type="project" value="TreeGrafter"/>
</dbReference>
<dbReference type="EMBL" id="JAYMYQ010000006">
    <property type="protein sequence ID" value="KAK7323855.1"/>
    <property type="molecule type" value="Genomic_DNA"/>
</dbReference>
<dbReference type="GO" id="GO:0006303">
    <property type="term" value="P:double-strand break repair via nonhomologous end joining"/>
    <property type="evidence" value="ECO:0007669"/>
    <property type="project" value="TreeGrafter"/>
</dbReference>
<organism evidence="1 2">
    <name type="scientific">Canavalia gladiata</name>
    <name type="common">Sword bean</name>
    <name type="synonym">Dolichos gladiatus</name>
    <dbReference type="NCBI Taxonomy" id="3824"/>
    <lineage>
        <taxon>Eukaryota</taxon>
        <taxon>Viridiplantae</taxon>
        <taxon>Streptophyta</taxon>
        <taxon>Embryophyta</taxon>
        <taxon>Tracheophyta</taxon>
        <taxon>Spermatophyta</taxon>
        <taxon>Magnoliopsida</taxon>
        <taxon>eudicotyledons</taxon>
        <taxon>Gunneridae</taxon>
        <taxon>Pentapetalae</taxon>
        <taxon>rosids</taxon>
        <taxon>fabids</taxon>
        <taxon>Fabales</taxon>
        <taxon>Fabaceae</taxon>
        <taxon>Papilionoideae</taxon>
        <taxon>50 kb inversion clade</taxon>
        <taxon>NPAAA clade</taxon>
        <taxon>indigoferoid/millettioid clade</taxon>
        <taxon>Phaseoleae</taxon>
        <taxon>Canavalia</taxon>
    </lineage>
</organism>
<comment type="caution">
    <text evidence="1">The sequence shown here is derived from an EMBL/GenBank/DDBJ whole genome shotgun (WGS) entry which is preliminary data.</text>
</comment>
<name>A0AAN9Q439_CANGL</name>
<dbReference type="PANTHER" id="PTHR23240">
    <property type="entry name" value="DNA CROSS-LINK REPAIR PROTEIN PSO2/SNM1-RELATED"/>
    <property type="match status" value="1"/>
</dbReference>
<reference evidence="1 2" key="1">
    <citation type="submission" date="2024-01" db="EMBL/GenBank/DDBJ databases">
        <title>The genomes of 5 underutilized Papilionoideae crops provide insights into root nodulation and disease resistanc.</title>
        <authorList>
            <person name="Jiang F."/>
        </authorList>
    </citation>
    <scope>NUCLEOTIDE SEQUENCE [LARGE SCALE GENOMIC DNA]</scope>
    <source>
        <strain evidence="1">LVBAO_FW01</strain>
        <tissue evidence="1">Leaves</tissue>
    </source>
</reference>
<protein>
    <submittedName>
        <fullName evidence="1">Uncharacterized protein</fullName>
    </submittedName>
</protein>
<dbReference type="GO" id="GO:0003684">
    <property type="term" value="F:damaged DNA binding"/>
    <property type="evidence" value="ECO:0007669"/>
    <property type="project" value="TreeGrafter"/>
</dbReference>
<dbReference type="InterPro" id="IPR036866">
    <property type="entry name" value="RibonucZ/Hydroxyglut_hydro"/>
</dbReference>
<dbReference type="AlphaFoldDB" id="A0AAN9Q439"/>
<evidence type="ECO:0000313" key="1">
    <source>
        <dbReference type="EMBL" id="KAK7323855.1"/>
    </source>
</evidence>
<gene>
    <name evidence="1" type="ORF">VNO77_27352</name>
</gene>
<dbReference type="Gene3D" id="3.60.15.10">
    <property type="entry name" value="Ribonuclease Z/Hydroxyacylglutathione hydrolase-like"/>
    <property type="match status" value="1"/>
</dbReference>
<sequence length="247" mass="28291">MPKGLPFSVDTWSPSSKSIKRHHFLTHAHKDHSSSITSHASFPICSNLLTKTPLLQQYPQLDASFFLSIKVGQSSSSMIPPVLPWGCDVLVRRQIWKRSLLKCPIHLESRYMLKNPESFKNLVLTVPGILCEDPSSRFHLLDGSPRLYERAKAKLIEAKATLQPEPLIIRPSAQWYACEEEFSDVENTRKKRTQSKPQWTWPATISIRQCCVNSRKSVLYFFTTLFRRTKIGLEVPPMWVTAVVPVF</sequence>
<dbReference type="Proteomes" id="UP001367508">
    <property type="component" value="Unassembled WGS sequence"/>
</dbReference>
<dbReference type="PANTHER" id="PTHR23240:SF31">
    <property type="entry name" value="DNA REPAIR METALLO-BETA-LACTAMASE FAMILY PROTEIN"/>
    <property type="match status" value="1"/>
</dbReference>
<evidence type="ECO:0000313" key="2">
    <source>
        <dbReference type="Proteomes" id="UP001367508"/>
    </source>
</evidence>
<dbReference type="GO" id="GO:0036297">
    <property type="term" value="P:interstrand cross-link repair"/>
    <property type="evidence" value="ECO:0007669"/>
    <property type="project" value="TreeGrafter"/>
</dbReference>
<accession>A0AAN9Q439</accession>
<keyword evidence="2" id="KW-1185">Reference proteome</keyword>
<proteinExistence type="predicted"/>